<organism evidence="2 3">
    <name type="scientific">Paramuricea clavata</name>
    <name type="common">Red gorgonian</name>
    <name type="synonym">Violescent sea-whip</name>
    <dbReference type="NCBI Taxonomy" id="317549"/>
    <lineage>
        <taxon>Eukaryota</taxon>
        <taxon>Metazoa</taxon>
        <taxon>Cnidaria</taxon>
        <taxon>Anthozoa</taxon>
        <taxon>Octocorallia</taxon>
        <taxon>Malacalcyonacea</taxon>
        <taxon>Plexauridae</taxon>
        <taxon>Paramuricea</taxon>
    </lineage>
</organism>
<protein>
    <submittedName>
        <fullName evidence="2">Uncharacterized protein</fullName>
    </submittedName>
</protein>
<feature type="region of interest" description="Disordered" evidence="1">
    <location>
        <begin position="1"/>
        <end position="27"/>
    </location>
</feature>
<comment type="caution">
    <text evidence="2">The sequence shown here is derived from an EMBL/GenBank/DDBJ whole genome shotgun (WGS) entry which is preliminary data.</text>
</comment>
<proteinExistence type="predicted"/>
<evidence type="ECO:0000313" key="3">
    <source>
        <dbReference type="Proteomes" id="UP001152795"/>
    </source>
</evidence>
<keyword evidence="3" id="KW-1185">Reference proteome</keyword>
<gene>
    <name evidence="2" type="ORF">PACLA_8A052075</name>
</gene>
<dbReference type="Proteomes" id="UP001152795">
    <property type="component" value="Unassembled WGS sequence"/>
</dbReference>
<accession>A0A6S7II29</accession>
<name>A0A6S7II29_PARCT</name>
<sequence>MADSTLKRKEFSPKKPEVPTSCKRRGEVKSEPIVLSDEYEDNIRSARRSIVFNDGIDIKSIDSSVTSGSKRYDEIPTANHSNEVPSPISYYKGNRNLPLLHTKSPELEEIIKVCKFGPEPEKLVKQKPLRIHQSATFVINQGGIGLKHPFDLDADDISGAFTKKDNVSFYEVEGNEDKLIISSEVHVTRDRNGRIIAGTYNKRTSEGWKPKTANMSKLHAVFRRRAVHKETLEKEGSSFNRVIMFVMSVAEYNNVKGKIKDMKIYNLLYPYIIMHYYFTGGRVVPIHGQPHGNAKSANATEFRPREHSTKVELRENAASDMRAPRIVAQESTEEIQLLEIDSDCTIVRDPKQITNYKYVYFVYVLTF</sequence>
<dbReference type="EMBL" id="CACRXK020005220">
    <property type="protein sequence ID" value="CAB4005502.1"/>
    <property type="molecule type" value="Genomic_DNA"/>
</dbReference>
<evidence type="ECO:0000313" key="2">
    <source>
        <dbReference type="EMBL" id="CAB4005502.1"/>
    </source>
</evidence>
<dbReference type="AlphaFoldDB" id="A0A6S7II29"/>
<evidence type="ECO:0000256" key="1">
    <source>
        <dbReference type="SAM" id="MobiDB-lite"/>
    </source>
</evidence>
<reference evidence="2" key="1">
    <citation type="submission" date="2020-04" db="EMBL/GenBank/DDBJ databases">
        <authorList>
            <person name="Alioto T."/>
            <person name="Alioto T."/>
            <person name="Gomez Garrido J."/>
        </authorList>
    </citation>
    <scope>NUCLEOTIDE SEQUENCE</scope>
    <source>
        <strain evidence="2">A484AB</strain>
    </source>
</reference>
<feature type="compositionally biased region" description="Basic and acidic residues" evidence="1">
    <location>
        <begin position="1"/>
        <end position="17"/>
    </location>
</feature>